<dbReference type="InterPro" id="IPR014922">
    <property type="entry name" value="YdhG-like"/>
</dbReference>
<dbReference type="EMBL" id="FUYQ01000001">
    <property type="protein sequence ID" value="SKB25254.1"/>
    <property type="molecule type" value="Genomic_DNA"/>
</dbReference>
<feature type="domain" description="YdhG-like" evidence="1">
    <location>
        <begin position="22"/>
        <end position="109"/>
    </location>
</feature>
<gene>
    <name evidence="2" type="ORF">SAMN05660349_00003</name>
</gene>
<evidence type="ECO:0000313" key="2">
    <source>
        <dbReference type="EMBL" id="SKB25254.1"/>
    </source>
</evidence>
<reference evidence="3" key="1">
    <citation type="submission" date="2017-02" db="EMBL/GenBank/DDBJ databases">
        <authorList>
            <person name="Varghese N."/>
            <person name="Submissions S."/>
        </authorList>
    </citation>
    <scope>NUCLEOTIDE SEQUENCE [LARGE SCALE GENOMIC DNA]</scope>
    <source>
        <strain evidence="3">DSM 24967</strain>
    </source>
</reference>
<dbReference type="AlphaFoldDB" id="A0A1T4ZR27"/>
<keyword evidence="3" id="KW-1185">Reference proteome</keyword>
<dbReference type="Pfam" id="PF08818">
    <property type="entry name" value="DUF1801"/>
    <property type="match status" value="1"/>
</dbReference>
<evidence type="ECO:0000259" key="1">
    <source>
        <dbReference type="Pfam" id="PF08818"/>
    </source>
</evidence>
<organism evidence="2 3">
    <name type="scientific">Parabacteroides chartae</name>
    <dbReference type="NCBI Taxonomy" id="1037355"/>
    <lineage>
        <taxon>Bacteria</taxon>
        <taxon>Pseudomonadati</taxon>
        <taxon>Bacteroidota</taxon>
        <taxon>Bacteroidia</taxon>
        <taxon>Bacteroidales</taxon>
        <taxon>Tannerellaceae</taxon>
        <taxon>Parabacteroides</taxon>
    </lineage>
</organism>
<dbReference type="SUPFAM" id="SSF159888">
    <property type="entry name" value="YdhG-like"/>
    <property type="match status" value="1"/>
</dbReference>
<proteinExistence type="predicted"/>
<dbReference type="Gene3D" id="3.90.1150.200">
    <property type="match status" value="1"/>
</dbReference>
<sequence length="125" mass="14544">MDVIQNIDDYLSRFPEEARLNMQMMRTEIKRIVPDVEETISWGMPSFRKNGILVQFACHKKHIGFYPGPSAIEAFKEDLSAFNISKGTIQFPFDKAIPLDLITRIVLFRVAENNDKILKKKKDKR</sequence>
<name>A0A1T4ZR27_9BACT</name>
<evidence type="ECO:0000313" key="3">
    <source>
        <dbReference type="Proteomes" id="UP000190852"/>
    </source>
</evidence>
<accession>A0A1T4ZR27</accession>
<protein>
    <submittedName>
        <fullName evidence="2">Uncharacterized conserved protein YdhG, YjbR/CyaY-like superfamily, DUF1801 family</fullName>
    </submittedName>
</protein>
<dbReference type="RefSeq" id="WP_079682054.1">
    <property type="nucleotide sequence ID" value="NZ_FUYQ01000001.1"/>
</dbReference>
<dbReference type="Proteomes" id="UP000190852">
    <property type="component" value="Unassembled WGS sequence"/>
</dbReference>